<feature type="transmembrane region" description="Helical" evidence="1">
    <location>
        <begin position="55"/>
        <end position="78"/>
    </location>
</feature>
<feature type="transmembrane region" description="Helical" evidence="1">
    <location>
        <begin position="98"/>
        <end position="126"/>
    </location>
</feature>
<protein>
    <submittedName>
        <fullName evidence="2">Uncharacterized protein</fullName>
    </submittedName>
</protein>
<reference evidence="2" key="1">
    <citation type="submission" date="2020-10" db="EMBL/GenBank/DDBJ databases">
        <authorList>
            <person name="Gilroy R."/>
        </authorList>
    </citation>
    <scope>NUCLEOTIDE SEQUENCE</scope>
    <source>
        <strain evidence="2">3924</strain>
    </source>
</reference>
<organism evidence="2 3">
    <name type="scientific">Candidatus Aphodosoma intestinipullorum</name>
    <dbReference type="NCBI Taxonomy" id="2840674"/>
    <lineage>
        <taxon>Bacteria</taxon>
        <taxon>Pseudomonadati</taxon>
        <taxon>Bacteroidota</taxon>
        <taxon>Bacteroidia</taxon>
        <taxon>Bacteroidales</taxon>
        <taxon>Candidatus Aphodosoma</taxon>
    </lineage>
</organism>
<dbReference type="Proteomes" id="UP000712007">
    <property type="component" value="Unassembled WGS sequence"/>
</dbReference>
<feature type="transmembrane region" description="Helical" evidence="1">
    <location>
        <begin position="138"/>
        <end position="161"/>
    </location>
</feature>
<keyword evidence="1" id="KW-0812">Transmembrane</keyword>
<keyword evidence="1" id="KW-1133">Transmembrane helix</keyword>
<sequence length="221" mass="24357">MQALLYKEYIKTRAAYALLAALLWGICIYLSLNVHRIAGIKGAAHLWEVAISRDAIFVQWLKFVPLIAGILAGVAQFVPEMVQKRLKLTLHLPCSCTASAGTMLTYGAAALSAIYAVDFLILNIALGKVFAEEIVSRILMTALPWHLAGVTAYLLTAWVILEPAWKVRVFNMGISALLIRLFFLSDTPEAYNRFIPILAITAAVTASFPFISVDRFKAGRE</sequence>
<accession>A0A940DL13</accession>
<dbReference type="EMBL" id="JADIMV010000149">
    <property type="protein sequence ID" value="MBO8440733.1"/>
    <property type="molecule type" value="Genomic_DNA"/>
</dbReference>
<evidence type="ECO:0000313" key="3">
    <source>
        <dbReference type="Proteomes" id="UP000712007"/>
    </source>
</evidence>
<name>A0A940DL13_9BACT</name>
<dbReference type="AlphaFoldDB" id="A0A940DL13"/>
<evidence type="ECO:0000256" key="1">
    <source>
        <dbReference type="SAM" id="Phobius"/>
    </source>
</evidence>
<feature type="transmembrane region" description="Helical" evidence="1">
    <location>
        <begin position="195"/>
        <end position="213"/>
    </location>
</feature>
<feature type="transmembrane region" description="Helical" evidence="1">
    <location>
        <begin position="167"/>
        <end position="183"/>
    </location>
</feature>
<gene>
    <name evidence="2" type="ORF">IAC51_08820</name>
</gene>
<reference evidence="2" key="2">
    <citation type="journal article" date="2021" name="PeerJ">
        <title>Extensive microbial diversity within the chicken gut microbiome revealed by metagenomics and culture.</title>
        <authorList>
            <person name="Gilroy R."/>
            <person name="Ravi A."/>
            <person name="Getino M."/>
            <person name="Pursley I."/>
            <person name="Horton D.L."/>
            <person name="Alikhan N.F."/>
            <person name="Baker D."/>
            <person name="Gharbi K."/>
            <person name="Hall N."/>
            <person name="Watson M."/>
            <person name="Adriaenssens E.M."/>
            <person name="Foster-Nyarko E."/>
            <person name="Jarju S."/>
            <person name="Secka A."/>
            <person name="Antonio M."/>
            <person name="Oren A."/>
            <person name="Chaudhuri R.R."/>
            <person name="La Ragione R."/>
            <person name="Hildebrand F."/>
            <person name="Pallen M.J."/>
        </authorList>
    </citation>
    <scope>NUCLEOTIDE SEQUENCE</scope>
    <source>
        <strain evidence="2">3924</strain>
    </source>
</reference>
<evidence type="ECO:0000313" key="2">
    <source>
        <dbReference type="EMBL" id="MBO8440733.1"/>
    </source>
</evidence>
<proteinExistence type="predicted"/>
<comment type="caution">
    <text evidence="2">The sequence shown here is derived from an EMBL/GenBank/DDBJ whole genome shotgun (WGS) entry which is preliminary data.</text>
</comment>
<keyword evidence="1" id="KW-0472">Membrane</keyword>
<feature type="transmembrane region" description="Helical" evidence="1">
    <location>
        <begin position="14"/>
        <end position="34"/>
    </location>
</feature>